<evidence type="ECO:0000313" key="2">
    <source>
        <dbReference type="EMBL" id="RNA08894.1"/>
    </source>
</evidence>
<proteinExistence type="predicted"/>
<protein>
    <submittedName>
        <fullName evidence="2">Uncharacterized protein</fullName>
    </submittedName>
</protein>
<sequence length="59" mass="6791">MANLFLFALRLKIKLLDLEKNYFFIVCLIGTSNLIVLTIKGLCPNLFHYTKCQNKISKA</sequence>
<keyword evidence="3" id="KW-1185">Reference proteome</keyword>
<organism evidence="2 3">
    <name type="scientific">Brachionus plicatilis</name>
    <name type="common">Marine rotifer</name>
    <name type="synonym">Brachionus muelleri</name>
    <dbReference type="NCBI Taxonomy" id="10195"/>
    <lineage>
        <taxon>Eukaryota</taxon>
        <taxon>Metazoa</taxon>
        <taxon>Spiralia</taxon>
        <taxon>Gnathifera</taxon>
        <taxon>Rotifera</taxon>
        <taxon>Eurotatoria</taxon>
        <taxon>Monogononta</taxon>
        <taxon>Pseudotrocha</taxon>
        <taxon>Ploima</taxon>
        <taxon>Brachionidae</taxon>
        <taxon>Brachionus</taxon>
    </lineage>
</organism>
<keyword evidence="1" id="KW-0472">Membrane</keyword>
<evidence type="ECO:0000313" key="3">
    <source>
        <dbReference type="Proteomes" id="UP000276133"/>
    </source>
</evidence>
<dbReference type="Proteomes" id="UP000276133">
    <property type="component" value="Unassembled WGS sequence"/>
</dbReference>
<dbReference type="EMBL" id="REGN01006599">
    <property type="protein sequence ID" value="RNA08894.1"/>
    <property type="molecule type" value="Genomic_DNA"/>
</dbReference>
<keyword evidence="1" id="KW-1133">Transmembrane helix</keyword>
<name>A0A3M7QCI4_BRAPC</name>
<gene>
    <name evidence="2" type="ORF">BpHYR1_013848</name>
</gene>
<keyword evidence="1" id="KW-0812">Transmembrane</keyword>
<feature type="transmembrane region" description="Helical" evidence="1">
    <location>
        <begin position="21"/>
        <end position="39"/>
    </location>
</feature>
<evidence type="ECO:0000256" key="1">
    <source>
        <dbReference type="SAM" id="Phobius"/>
    </source>
</evidence>
<comment type="caution">
    <text evidence="2">The sequence shown here is derived from an EMBL/GenBank/DDBJ whole genome shotgun (WGS) entry which is preliminary data.</text>
</comment>
<reference evidence="2 3" key="1">
    <citation type="journal article" date="2018" name="Sci. Rep.">
        <title>Genomic signatures of local adaptation to the degree of environmental predictability in rotifers.</title>
        <authorList>
            <person name="Franch-Gras L."/>
            <person name="Hahn C."/>
            <person name="Garcia-Roger E.M."/>
            <person name="Carmona M.J."/>
            <person name="Serra M."/>
            <person name="Gomez A."/>
        </authorList>
    </citation>
    <scope>NUCLEOTIDE SEQUENCE [LARGE SCALE GENOMIC DNA]</scope>
    <source>
        <strain evidence="2">HYR1</strain>
    </source>
</reference>
<dbReference type="AlphaFoldDB" id="A0A3M7QCI4"/>
<accession>A0A3M7QCI4</accession>